<dbReference type="VEuPathDB" id="FungiDB:RhiirA1_398911"/>
<dbReference type="VEuPathDB" id="FungiDB:RhiirFUN_021769"/>
<evidence type="ECO:0000313" key="2">
    <source>
        <dbReference type="EMBL" id="PKB95865.1"/>
    </source>
</evidence>
<evidence type="ECO:0000313" key="3">
    <source>
        <dbReference type="Proteomes" id="UP000232722"/>
    </source>
</evidence>
<keyword evidence="1" id="KW-0732">Signal</keyword>
<feature type="chain" id="PRO_5014942564" description="Phosphatidylglycerol/phosphatidylinositol transfer protein" evidence="1">
    <location>
        <begin position="21"/>
        <end position="231"/>
    </location>
</feature>
<dbReference type="EMBL" id="LLXJ01004371">
    <property type="protein sequence ID" value="PKB95865.1"/>
    <property type="molecule type" value="Genomic_DNA"/>
</dbReference>
<gene>
    <name evidence="2" type="ORF">RhiirA5_435880</name>
</gene>
<protein>
    <recommendedName>
        <fullName evidence="4">Phosphatidylglycerol/phosphatidylinositol transfer protein</fullName>
    </recommendedName>
</protein>
<comment type="caution">
    <text evidence="2">The sequence shown here is derived from an EMBL/GenBank/DDBJ whole genome shotgun (WGS) entry which is preliminary data.</text>
</comment>
<dbReference type="VEuPathDB" id="FungiDB:FUN_009958"/>
<reference evidence="2 3" key="2">
    <citation type="submission" date="2017-09" db="EMBL/GenBank/DDBJ databases">
        <title>Extensive intraspecific genome diversity in a model arbuscular mycorrhizal fungus.</title>
        <authorList>
            <person name="Chen E.C."/>
            <person name="Morin E."/>
            <person name="Beaudet D."/>
            <person name="Noel J."/>
            <person name="Ndikumana S."/>
            <person name="Charron P."/>
            <person name="St-Onge C."/>
            <person name="Giorgi J."/>
            <person name="Grigoriev I.V."/>
            <person name="Roux C."/>
            <person name="Martin F.M."/>
            <person name="Corradi N."/>
        </authorList>
    </citation>
    <scope>NUCLEOTIDE SEQUENCE [LARGE SCALE GENOMIC DNA]</scope>
    <source>
        <strain evidence="2 3">A5</strain>
    </source>
</reference>
<evidence type="ECO:0000256" key="1">
    <source>
        <dbReference type="SAM" id="SignalP"/>
    </source>
</evidence>
<proteinExistence type="predicted"/>
<dbReference type="Proteomes" id="UP000232722">
    <property type="component" value="Unassembled WGS sequence"/>
</dbReference>
<organism evidence="2 3">
    <name type="scientific">Rhizophagus irregularis</name>
    <dbReference type="NCBI Taxonomy" id="588596"/>
    <lineage>
        <taxon>Eukaryota</taxon>
        <taxon>Fungi</taxon>
        <taxon>Fungi incertae sedis</taxon>
        <taxon>Mucoromycota</taxon>
        <taxon>Glomeromycotina</taxon>
        <taxon>Glomeromycetes</taxon>
        <taxon>Glomerales</taxon>
        <taxon>Glomeraceae</taxon>
        <taxon>Rhizophagus</taxon>
    </lineage>
</organism>
<accession>A0A2N0NMS8</accession>
<dbReference type="AlphaFoldDB" id="A0A2N0NMS8"/>
<reference evidence="2 3" key="1">
    <citation type="submission" date="2016-04" db="EMBL/GenBank/DDBJ databases">
        <title>Genome analyses suggest a sexual origin of heterokaryosis in a supposedly ancient asexual fungus.</title>
        <authorList>
            <person name="Ropars J."/>
            <person name="Sedzielewska K."/>
            <person name="Noel J."/>
            <person name="Charron P."/>
            <person name="Farinelli L."/>
            <person name="Marton T."/>
            <person name="Kruger M."/>
            <person name="Pelin A."/>
            <person name="Brachmann A."/>
            <person name="Corradi N."/>
        </authorList>
    </citation>
    <scope>NUCLEOTIDE SEQUENCE [LARGE SCALE GENOMIC DNA]</scope>
    <source>
        <strain evidence="2 3">A5</strain>
    </source>
</reference>
<name>A0A2N0NMS8_9GLOM</name>
<evidence type="ECO:0008006" key="4">
    <source>
        <dbReference type="Google" id="ProtNLM"/>
    </source>
</evidence>
<dbReference type="VEuPathDB" id="FungiDB:FUN_005431"/>
<feature type="signal peptide" evidence="1">
    <location>
        <begin position="1"/>
        <end position="20"/>
    </location>
</feature>
<sequence length="231" mass="24548">MSRIFIFAFVLFATLFAVNAAPLEKRETSFPPCPGLPPDAVGLDICLVLHSYLAEKHPVGGPLIMDICSLPEVTCPIKAGTAFSTTQKYIAPGAEELPKSYAIVIAIEHGNPPDSVALACSAAIFGASEPPAVPADLDFWDIVAGDWLGIAFVDVVAKKLIGDTHFVDMPGVTCPIKAGKAFSITQKCTTPELTIPYAIGILIGHHEQTKPYACSVAFDNSSAVPDFWSFL</sequence>